<keyword evidence="1" id="KW-0812">Transmembrane</keyword>
<reference evidence="3" key="1">
    <citation type="submission" date="2014-03" db="EMBL/GenBank/DDBJ databases">
        <authorList>
            <person name="Aksoy S."/>
            <person name="Warren W."/>
            <person name="Wilson R.K."/>
        </authorList>
    </citation>
    <scope>NUCLEOTIDE SEQUENCE [LARGE SCALE GENOMIC DNA]</scope>
    <source>
        <strain evidence="3">IAEA</strain>
    </source>
</reference>
<organism evidence="2 3">
    <name type="scientific">Glossina brevipalpis</name>
    <dbReference type="NCBI Taxonomy" id="37001"/>
    <lineage>
        <taxon>Eukaryota</taxon>
        <taxon>Metazoa</taxon>
        <taxon>Ecdysozoa</taxon>
        <taxon>Arthropoda</taxon>
        <taxon>Hexapoda</taxon>
        <taxon>Insecta</taxon>
        <taxon>Pterygota</taxon>
        <taxon>Neoptera</taxon>
        <taxon>Endopterygota</taxon>
        <taxon>Diptera</taxon>
        <taxon>Brachycera</taxon>
        <taxon>Muscomorpha</taxon>
        <taxon>Hippoboscoidea</taxon>
        <taxon>Glossinidae</taxon>
        <taxon>Glossina</taxon>
    </lineage>
</organism>
<dbReference type="VEuPathDB" id="VectorBase:GBRI028176"/>
<feature type="transmembrane region" description="Helical" evidence="1">
    <location>
        <begin position="122"/>
        <end position="140"/>
    </location>
</feature>
<dbReference type="EnsemblMetazoa" id="GBRI028176-RA">
    <property type="protein sequence ID" value="GBRI028176-PA"/>
    <property type="gene ID" value="GBRI028176"/>
</dbReference>
<accession>A0A1A9WQF7</accession>
<evidence type="ECO:0000313" key="2">
    <source>
        <dbReference type="EnsemblMetazoa" id="GBRI028176-PA"/>
    </source>
</evidence>
<evidence type="ECO:0000256" key="1">
    <source>
        <dbReference type="SAM" id="Phobius"/>
    </source>
</evidence>
<keyword evidence="1" id="KW-1133">Transmembrane helix</keyword>
<sequence length="167" mass="18217">MSQATKDQVLLQYLRPGCDFYLGLIYLVVRDVSYSCVDPLLPLQITIKTKESLLFKRTSSSLDIASALLTFTIVFNILEGDKPLPSLSKFSLPKFVYVNEPPDMPVTAVVDETTFVEISEPLVAIVVLFACVFLLLCKLCKASSNPFPKASCSDVTGPVFVGNSSPG</sequence>
<proteinExistence type="predicted"/>
<keyword evidence="3" id="KW-1185">Reference proteome</keyword>
<reference evidence="2" key="2">
    <citation type="submission" date="2020-05" db="UniProtKB">
        <authorList>
            <consortium name="EnsemblMetazoa"/>
        </authorList>
    </citation>
    <scope>IDENTIFICATION</scope>
    <source>
        <strain evidence="2">IAEA</strain>
    </source>
</reference>
<evidence type="ECO:0000313" key="3">
    <source>
        <dbReference type="Proteomes" id="UP000091820"/>
    </source>
</evidence>
<name>A0A1A9WQF7_9MUSC</name>
<dbReference type="Proteomes" id="UP000091820">
    <property type="component" value="Unassembled WGS sequence"/>
</dbReference>
<dbReference type="AlphaFoldDB" id="A0A1A9WQF7"/>
<protein>
    <submittedName>
        <fullName evidence="2">Uncharacterized protein</fullName>
    </submittedName>
</protein>
<keyword evidence="1" id="KW-0472">Membrane</keyword>
<feature type="transmembrane region" description="Helical" evidence="1">
    <location>
        <begin position="62"/>
        <end position="78"/>
    </location>
</feature>